<protein>
    <submittedName>
        <fullName evidence="1">Uncharacterized protein</fullName>
    </submittedName>
</protein>
<name>A0ABU7C4Q5_9TELE</name>
<organism evidence="1 2">
    <name type="scientific">Ataeniobius toweri</name>
    <dbReference type="NCBI Taxonomy" id="208326"/>
    <lineage>
        <taxon>Eukaryota</taxon>
        <taxon>Metazoa</taxon>
        <taxon>Chordata</taxon>
        <taxon>Craniata</taxon>
        <taxon>Vertebrata</taxon>
        <taxon>Euteleostomi</taxon>
        <taxon>Actinopterygii</taxon>
        <taxon>Neopterygii</taxon>
        <taxon>Teleostei</taxon>
        <taxon>Neoteleostei</taxon>
        <taxon>Acanthomorphata</taxon>
        <taxon>Ovalentaria</taxon>
        <taxon>Atherinomorphae</taxon>
        <taxon>Cyprinodontiformes</taxon>
        <taxon>Goodeidae</taxon>
        <taxon>Ataeniobius</taxon>
    </lineage>
</organism>
<evidence type="ECO:0000313" key="2">
    <source>
        <dbReference type="Proteomes" id="UP001345963"/>
    </source>
</evidence>
<comment type="caution">
    <text evidence="1">The sequence shown here is derived from an EMBL/GenBank/DDBJ whole genome shotgun (WGS) entry which is preliminary data.</text>
</comment>
<sequence>MFPAATRYRAEVQFTIMTSCQARTPQAKQNKPGPLTSAQNKTVGAFFSCFSLQATRGRPVGQNMQWQFSLWNLNENLKHFYKQDRDLHYKYCMYKCIHTFKRLSQ</sequence>
<reference evidence="1 2" key="1">
    <citation type="submission" date="2021-07" db="EMBL/GenBank/DDBJ databases">
        <authorList>
            <person name="Palmer J.M."/>
        </authorList>
    </citation>
    <scope>NUCLEOTIDE SEQUENCE [LARGE SCALE GENOMIC DNA]</scope>
    <source>
        <strain evidence="1 2">AT_MEX2019</strain>
        <tissue evidence="1">Muscle</tissue>
    </source>
</reference>
<keyword evidence="2" id="KW-1185">Reference proteome</keyword>
<proteinExistence type="predicted"/>
<accession>A0ABU7C4Q5</accession>
<dbReference type="EMBL" id="JAHUTI010079462">
    <property type="protein sequence ID" value="MED6257692.1"/>
    <property type="molecule type" value="Genomic_DNA"/>
</dbReference>
<evidence type="ECO:0000313" key="1">
    <source>
        <dbReference type="EMBL" id="MED6257692.1"/>
    </source>
</evidence>
<dbReference type="Proteomes" id="UP001345963">
    <property type="component" value="Unassembled WGS sequence"/>
</dbReference>
<gene>
    <name evidence="1" type="ORF">ATANTOWER_029861</name>
</gene>